<dbReference type="Proteomes" id="UP000053989">
    <property type="component" value="Unassembled WGS sequence"/>
</dbReference>
<evidence type="ECO:0000313" key="3">
    <source>
        <dbReference type="EMBL" id="KIM60052.1"/>
    </source>
</evidence>
<dbReference type="SUPFAM" id="SSF46565">
    <property type="entry name" value="Chaperone J-domain"/>
    <property type="match status" value="1"/>
</dbReference>
<evidence type="ECO:0000313" key="4">
    <source>
        <dbReference type="Proteomes" id="UP000053989"/>
    </source>
</evidence>
<evidence type="ECO:0000259" key="2">
    <source>
        <dbReference type="PROSITE" id="PS50076"/>
    </source>
</evidence>
<dbReference type="InterPro" id="IPR036869">
    <property type="entry name" value="J_dom_sf"/>
</dbReference>
<reference evidence="4" key="2">
    <citation type="submission" date="2015-01" db="EMBL/GenBank/DDBJ databases">
        <title>Evolutionary Origins and Diversification of the Mycorrhizal Mutualists.</title>
        <authorList>
            <consortium name="DOE Joint Genome Institute"/>
            <consortium name="Mycorrhizal Genomics Consortium"/>
            <person name="Kohler A."/>
            <person name="Kuo A."/>
            <person name="Nagy L.G."/>
            <person name="Floudas D."/>
            <person name="Copeland A."/>
            <person name="Barry K.W."/>
            <person name="Cichocki N."/>
            <person name="Veneault-Fourrey C."/>
            <person name="LaButti K."/>
            <person name="Lindquist E.A."/>
            <person name="Lipzen A."/>
            <person name="Lundell T."/>
            <person name="Morin E."/>
            <person name="Murat C."/>
            <person name="Riley R."/>
            <person name="Ohm R."/>
            <person name="Sun H."/>
            <person name="Tunlid A."/>
            <person name="Henrissat B."/>
            <person name="Grigoriev I.V."/>
            <person name="Hibbett D.S."/>
            <person name="Martin F."/>
        </authorList>
    </citation>
    <scope>NUCLEOTIDE SEQUENCE [LARGE SCALE GENOMIC DNA]</scope>
    <source>
        <strain evidence="4">Foug A</strain>
    </source>
</reference>
<organism evidence="3 4">
    <name type="scientific">Scleroderma citrinum Foug A</name>
    <dbReference type="NCBI Taxonomy" id="1036808"/>
    <lineage>
        <taxon>Eukaryota</taxon>
        <taxon>Fungi</taxon>
        <taxon>Dikarya</taxon>
        <taxon>Basidiomycota</taxon>
        <taxon>Agaricomycotina</taxon>
        <taxon>Agaricomycetes</taxon>
        <taxon>Agaricomycetidae</taxon>
        <taxon>Boletales</taxon>
        <taxon>Sclerodermatineae</taxon>
        <taxon>Sclerodermataceae</taxon>
        <taxon>Scleroderma</taxon>
    </lineage>
</organism>
<dbReference type="OrthoDB" id="445556at2759"/>
<proteinExistence type="predicted"/>
<dbReference type="InterPro" id="IPR051938">
    <property type="entry name" value="Apopto_cytoskel_mod"/>
</dbReference>
<reference evidence="3 4" key="1">
    <citation type="submission" date="2014-04" db="EMBL/GenBank/DDBJ databases">
        <authorList>
            <consortium name="DOE Joint Genome Institute"/>
            <person name="Kuo A."/>
            <person name="Kohler A."/>
            <person name="Nagy L.G."/>
            <person name="Floudas D."/>
            <person name="Copeland A."/>
            <person name="Barry K.W."/>
            <person name="Cichocki N."/>
            <person name="Veneault-Fourrey C."/>
            <person name="LaButti K."/>
            <person name="Lindquist E.A."/>
            <person name="Lipzen A."/>
            <person name="Lundell T."/>
            <person name="Morin E."/>
            <person name="Murat C."/>
            <person name="Sun H."/>
            <person name="Tunlid A."/>
            <person name="Henrissat B."/>
            <person name="Grigoriev I.V."/>
            <person name="Hibbett D.S."/>
            <person name="Martin F."/>
            <person name="Nordberg H.P."/>
            <person name="Cantor M.N."/>
            <person name="Hua S.X."/>
        </authorList>
    </citation>
    <scope>NUCLEOTIDE SEQUENCE [LARGE SCALE GENOMIC DNA]</scope>
    <source>
        <strain evidence="3 4">Foug A</strain>
    </source>
</reference>
<keyword evidence="1" id="KW-0143">Chaperone</keyword>
<sequence length="232" mass="26816">MLSHNSCCHSRIVHPTIRALFIFRHASTACGLYPFPSHRNPTPHEIFHLPRGASQAQIKARYYELVRLYHPDSPHDRSLPHAERTSRFQSFQRAYETLKRPGRAGPATFDDLIHAEIARRRRTYRRYPDGMETRRRHLDEDTHAQSDAMAHDVGAIFRGICITSLCIGMLMAPLMTPGRSQHRSAAANLAQARQGAQEFGMERRRQIKQVVQEYQAERGEPLTKRTITRRRD</sequence>
<accession>A0A0C3A5R8</accession>
<dbReference type="PANTHER" id="PTHR44145:SF3">
    <property type="entry name" value="DNAJ HOMOLOG SUBFAMILY A MEMBER 3, MITOCHONDRIAL"/>
    <property type="match status" value="1"/>
</dbReference>
<keyword evidence="4" id="KW-1185">Reference proteome</keyword>
<dbReference type="HOGENOM" id="CLU_091449_0_0_1"/>
<dbReference type="Pfam" id="PF00226">
    <property type="entry name" value="DnaJ"/>
    <property type="match status" value="1"/>
</dbReference>
<dbReference type="SMART" id="SM00271">
    <property type="entry name" value="DnaJ"/>
    <property type="match status" value="1"/>
</dbReference>
<protein>
    <recommendedName>
        <fullName evidence="2">J domain-containing protein</fullName>
    </recommendedName>
</protein>
<dbReference type="PANTHER" id="PTHR44145">
    <property type="entry name" value="DNAJ HOMOLOG SUBFAMILY A MEMBER 3, MITOCHONDRIAL"/>
    <property type="match status" value="1"/>
</dbReference>
<evidence type="ECO:0000256" key="1">
    <source>
        <dbReference type="ARBA" id="ARBA00023186"/>
    </source>
</evidence>
<dbReference type="Gene3D" id="1.10.287.110">
    <property type="entry name" value="DnaJ domain"/>
    <property type="match status" value="1"/>
</dbReference>
<dbReference type="STRING" id="1036808.A0A0C3A5R8"/>
<name>A0A0C3A5R8_9AGAM</name>
<dbReference type="InterPro" id="IPR001623">
    <property type="entry name" value="DnaJ_domain"/>
</dbReference>
<dbReference type="InParanoid" id="A0A0C3A5R8"/>
<gene>
    <name evidence="3" type="ORF">SCLCIDRAFT_968909</name>
</gene>
<dbReference type="PROSITE" id="PS50076">
    <property type="entry name" value="DNAJ_2"/>
    <property type="match status" value="1"/>
</dbReference>
<feature type="domain" description="J" evidence="2">
    <location>
        <begin position="42"/>
        <end position="128"/>
    </location>
</feature>
<dbReference type="AlphaFoldDB" id="A0A0C3A5R8"/>
<dbReference type="CDD" id="cd06257">
    <property type="entry name" value="DnaJ"/>
    <property type="match status" value="1"/>
</dbReference>
<dbReference type="EMBL" id="KN822066">
    <property type="protein sequence ID" value="KIM60052.1"/>
    <property type="molecule type" value="Genomic_DNA"/>
</dbReference>
<dbReference type="PRINTS" id="PR00625">
    <property type="entry name" value="JDOMAIN"/>
</dbReference>